<gene>
    <name evidence="1" type="ORF">KK1_040898</name>
</gene>
<evidence type="ECO:0000313" key="1">
    <source>
        <dbReference type="EMBL" id="KYP37897.1"/>
    </source>
</evidence>
<evidence type="ECO:0000313" key="2">
    <source>
        <dbReference type="Proteomes" id="UP000075243"/>
    </source>
</evidence>
<protein>
    <submittedName>
        <fullName evidence="1">Uncharacterized protein</fullName>
    </submittedName>
</protein>
<reference evidence="1" key="1">
    <citation type="journal article" date="2012" name="Nat. Biotechnol.">
        <title>Draft genome sequence of pigeonpea (Cajanus cajan), an orphan legume crop of resource-poor farmers.</title>
        <authorList>
            <person name="Varshney R.K."/>
            <person name="Chen W."/>
            <person name="Li Y."/>
            <person name="Bharti A.K."/>
            <person name="Saxena R.K."/>
            <person name="Schlueter J.A."/>
            <person name="Donoghue M.T."/>
            <person name="Azam S."/>
            <person name="Fan G."/>
            <person name="Whaley A.M."/>
            <person name="Farmer A.D."/>
            <person name="Sheridan J."/>
            <person name="Iwata A."/>
            <person name="Tuteja R."/>
            <person name="Penmetsa R.V."/>
            <person name="Wu W."/>
            <person name="Upadhyaya H.D."/>
            <person name="Yang S.P."/>
            <person name="Shah T."/>
            <person name="Saxena K.B."/>
            <person name="Michael T."/>
            <person name="McCombie W.R."/>
            <person name="Yang B."/>
            <person name="Zhang G."/>
            <person name="Yang H."/>
            <person name="Wang J."/>
            <person name="Spillane C."/>
            <person name="Cook D.R."/>
            <person name="May G.D."/>
            <person name="Xu X."/>
            <person name="Jackson S.A."/>
        </authorList>
    </citation>
    <scope>NUCLEOTIDE SEQUENCE [LARGE SCALE GENOMIC DNA]</scope>
</reference>
<keyword evidence="2" id="KW-1185">Reference proteome</keyword>
<organism evidence="1 2">
    <name type="scientific">Cajanus cajan</name>
    <name type="common">Pigeon pea</name>
    <name type="synonym">Cajanus indicus</name>
    <dbReference type="NCBI Taxonomy" id="3821"/>
    <lineage>
        <taxon>Eukaryota</taxon>
        <taxon>Viridiplantae</taxon>
        <taxon>Streptophyta</taxon>
        <taxon>Embryophyta</taxon>
        <taxon>Tracheophyta</taxon>
        <taxon>Spermatophyta</taxon>
        <taxon>Magnoliopsida</taxon>
        <taxon>eudicotyledons</taxon>
        <taxon>Gunneridae</taxon>
        <taxon>Pentapetalae</taxon>
        <taxon>rosids</taxon>
        <taxon>fabids</taxon>
        <taxon>Fabales</taxon>
        <taxon>Fabaceae</taxon>
        <taxon>Papilionoideae</taxon>
        <taxon>50 kb inversion clade</taxon>
        <taxon>NPAAA clade</taxon>
        <taxon>indigoferoid/millettioid clade</taxon>
        <taxon>Phaseoleae</taxon>
        <taxon>Cajanus</taxon>
    </lineage>
</organism>
<proteinExistence type="predicted"/>
<sequence>MVFYEKQKVGGCVVKLQMGVIILGIYVHLENRLWNKRGNCIRIKRFRSKELKLKGHYLELHVIKL</sequence>
<dbReference type="Proteomes" id="UP000075243">
    <property type="component" value="Unassembled WGS sequence"/>
</dbReference>
<dbReference type="EMBL" id="KQ484057">
    <property type="protein sequence ID" value="KYP37897.1"/>
    <property type="molecule type" value="Genomic_DNA"/>
</dbReference>
<dbReference type="AlphaFoldDB" id="A0A151R5T3"/>
<name>A0A151R5T3_CAJCA</name>
<accession>A0A151R5T3</accession>
<dbReference type="Gramene" id="C.cajan_38718.t">
    <property type="protein sequence ID" value="C.cajan_38718.t"/>
    <property type="gene ID" value="C.cajan_38718"/>
</dbReference>